<dbReference type="OrthoDB" id="10446852at2759"/>
<proteinExistence type="predicted"/>
<reference evidence="2" key="1">
    <citation type="submission" date="2020-05" db="UniProtKB">
        <authorList>
            <consortium name="EnsemblMetazoa"/>
        </authorList>
    </citation>
    <scope>IDENTIFICATION</scope>
    <source>
        <strain evidence="2">USDA</strain>
    </source>
</reference>
<feature type="signal peptide" evidence="1">
    <location>
        <begin position="1"/>
        <end position="24"/>
    </location>
</feature>
<sequence>MFYTKVVCLLAAILVIAYTPAATGEGTCDDCLGKGMLELMDKLEQKRDCWFNTNHHILLRLKVINFECLLETFYAILKYNNEVIKEECKREVQLNKCSMSDADLKTICLYDNLRTVTETYNDQEQCNGAQIKSSHLTIANKLLTGVLTGLGKVHPDC</sequence>
<keyword evidence="1" id="KW-0732">Signal</keyword>
<evidence type="ECO:0000256" key="1">
    <source>
        <dbReference type="SAM" id="SignalP"/>
    </source>
</evidence>
<evidence type="ECO:0000313" key="3">
    <source>
        <dbReference type="Proteomes" id="UP000095300"/>
    </source>
</evidence>
<dbReference type="AlphaFoldDB" id="A0A1I8PSQ7"/>
<dbReference type="VEuPathDB" id="VectorBase:SCAU010756"/>
<dbReference type="KEGG" id="scac:106090711"/>
<dbReference type="EnsemblMetazoa" id="SCAU010756-RA">
    <property type="protein sequence ID" value="SCAU010756-PA"/>
    <property type="gene ID" value="SCAU010756"/>
</dbReference>
<gene>
    <name evidence="2" type="primary">106090711</name>
</gene>
<accession>A0A1I8PSQ7</accession>
<dbReference type="Proteomes" id="UP000095300">
    <property type="component" value="Unassembled WGS sequence"/>
</dbReference>
<organism evidence="2 3">
    <name type="scientific">Stomoxys calcitrans</name>
    <name type="common">Stable fly</name>
    <name type="synonym">Conops calcitrans</name>
    <dbReference type="NCBI Taxonomy" id="35570"/>
    <lineage>
        <taxon>Eukaryota</taxon>
        <taxon>Metazoa</taxon>
        <taxon>Ecdysozoa</taxon>
        <taxon>Arthropoda</taxon>
        <taxon>Hexapoda</taxon>
        <taxon>Insecta</taxon>
        <taxon>Pterygota</taxon>
        <taxon>Neoptera</taxon>
        <taxon>Endopterygota</taxon>
        <taxon>Diptera</taxon>
        <taxon>Brachycera</taxon>
        <taxon>Muscomorpha</taxon>
        <taxon>Muscoidea</taxon>
        <taxon>Muscidae</taxon>
        <taxon>Stomoxys</taxon>
    </lineage>
</organism>
<evidence type="ECO:0000313" key="2">
    <source>
        <dbReference type="EnsemblMetazoa" id="SCAU010756-PA"/>
    </source>
</evidence>
<keyword evidence="3" id="KW-1185">Reference proteome</keyword>
<protein>
    <submittedName>
        <fullName evidence="2">Uncharacterized protein</fullName>
    </submittedName>
</protein>
<feature type="chain" id="PRO_5009327148" evidence="1">
    <location>
        <begin position="25"/>
        <end position="157"/>
    </location>
</feature>
<name>A0A1I8PSQ7_STOCA</name>